<keyword evidence="4" id="KW-1185">Reference proteome</keyword>
<evidence type="ECO:0000313" key="3">
    <source>
        <dbReference type="EMBL" id="KRG71687.1"/>
    </source>
</evidence>
<gene>
    <name evidence="3" type="ORF">ABB29_02805</name>
</gene>
<dbReference type="Proteomes" id="UP000052052">
    <property type="component" value="Unassembled WGS sequence"/>
</dbReference>
<keyword evidence="1" id="KW-0732">Signal</keyword>
<proteinExistence type="predicted"/>
<dbReference type="EMBL" id="LDJL01000002">
    <property type="protein sequence ID" value="KRG71687.1"/>
    <property type="molecule type" value="Genomic_DNA"/>
</dbReference>
<dbReference type="AlphaFoldDB" id="A0A0R0CZX8"/>
<reference evidence="3 4" key="1">
    <citation type="submission" date="2015-05" db="EMBL/GenBank/DDBJ databases">
        <title>Genome sequencing and analysis of members of genus Stenotrophomonas.</title>
        <authorList>
            <person name="Patil P.P."/>
            <person name="Midha S."/>
            <person name="Patil P.B."/>
        </authorList>
    </citation>
    <scope>NUCLEOTIDE SEQUENCE [LARGE SCALE GENOMIC DNA]</scope>
    <source>
        <strain evidence="3 4">DSM 21858</strain>
    </source>
</reference>
<feature type="chain" id="PRO_5006394856" description="Lysozyme inhibitor LprI-like N-terminal domain-containing protein" evidence="1">
    <location>
        <begin position="21"/>
        <end position="132"/>
    </location>
</feature>
<feature type="signal peptide" evidence="1">
    <location>
        <begin position="1"/>
        <end position="20"/>
    </location>
</feature>
<dbReference type="OrthoDB" id="7340239at2"/>
<dbReference type="InterPro" id="IPR009739">
    <property type="entry name" value="LprI-like_N"/>
</dbReference>
<organism evidence="3 4">
    <name type="scientific">Pseudoxanthomonas dokdonensis</name>
    <dbReference type="NCBI Taxonomy" id="344882"/>
    <lineage>
        <taxon>Bacteria</taxon>
        <taxon>Pseudomonadati</taxon>
        <taxon>Pseudomonadota</taxon>
        <taxon>Gammaproteobacteria</taxon>
        <taxon>Lysobacterales</taxon>
        <taxon>Lysobacteraceae</taxon>
        <taxon>Pseudoxanthomonas</taxon>
    </lineage>
</organism>
<dbReference type="Pfam" id="PF07007">
    <property type="entry name" value="LprI"/>
    <property type="match status" value="1"/>
</dbReference>
<comment type="caution">
    <text evidence="3">The sequence shown here is derived from an EMBL/GenBank/DDBJ whole genome shotgun (WGS) entry which is preliminary data.</text>
</comment>
<feature type="domain" description="Lysozyme inhibitor LprI-like N-terminal" evidence="2">
    <location>
        <begin position="35"/>
        <end position="127"/>
    </location>
</feature>
<dbReference type="Gene3D" id="1.20.1270.180">
    <property type="match status" value="1"/>
</dbReference>
<evidence type="ECO:0000313" key="4">
    <source>
        <dbReference type="Proteomes" id="UP000052052"/>
    </source>
</evidence>
<evidence type="ECO:0000259" key="2">
    <source>
        <dbReference type="Pfam" id="PF07007"/>
    </source>
</evidence>
<accession>A0A0R0CZX8</accession>
<evidence type="ECO:0000256" key="1">
    <source>
        <dbReference type="SAM" id="SignalP"/>
    </source>
</evidence>
<dbReference type="PATRIC" id="fig|344882.3.peg.1769"/>
<name>A0A0R0CZX8_9GAMM</name>
<protein>
    <recommendedName>
        <fullName evidence="2">Lysozyme inhibitor LprI-like N-terminal domain-containing protein</fullName>
    </recommendedName>
</protein>
<sequence>MNLKFFLLLAVALLPARAYAQSTDAPPYSIQLYLCMGETDGTDAATLDCLLREFRYQDSRINGTYQSLLGGLPLAKRPALQRVQNLWWRYRDANCRLLRDTASDDRIGAIAQLNCMMDMTARRADDLESQLP</sequence>
<dbReference type="RefSeq" id="WP_057657079.1">
    <property type="nucleotide sequence ID" value="NZ_LDJL01000002.1"/>
</dbReference>
<dbReference type="STRING" id="344882.ABB29_02805"/>